<sequence>MRSLTSSQPIPAASAASSTAVTDLRDMPCDVEIARPDKPSARSCSTSLALIFRTIDGLLPSRALYTRRKEPKHGGPQARHCRLPSPLPAGQCNGPRSHD</sequence>
<dbReference type="EMBL" id="JBHMFI010000001">
    <property type="protein sequence ID" value="MFB9073048.1"/>
    <property type="molecule type" value="Genomic_DNA"/>
</dbReference>
<protein>
    <submittedName>
        <fullName evidence="2">Uncharacterized protein</fullName>
    </submittedName>
</protein>
<dbReference type="Proteomes" id="UP001589575">
    <property type="component" value="Unassembled WGS sequence"/>
</dbReference>
<evidence type="ECO:0000256" key="1">
    <source>
        <dbReference type="SAM" id="MobiDB-lite"/>
    </source>
</evidence>
<evidence type="ECO:0000313" key="3">
    <source>
        <dbReference type="Proteomes" id="UP001589575"/>
    </source>
</evidence>
<evidence type="ECO:0000313" key="2">
    <source>
        <dbReference type="EMBL" id="MFB9073048.1"/>
    </source>
</evidence>
<feature type="region of interest" description="Disordered" evidence="1">
    <location>
        <begin position="1"/>
        <end position="24"/>
    </location>
</feature>
<reference evidence="2 3" key="1">
    <citation type="submission" date="2024-09" db="EMBL/GenBank/DDBJ databases">
        <authorList>
            <person name="Sun Q."/>
            <person name="Mori K."/>
        </authorList>
    </citation>
    <scope>NUCLEOTIDE SEQUENCE [LARGE SCALE GENOMIC DNA]</scope>
    <source>
        <strain evidence="2 3">CCM 7609</strain>
    </source>
</reference>
<gene>
    <name evidence="2" type="ORF">ACFFX0_18300</name>
</gene>
<comment type="caution">
    <text evidence="2">The sequence shown here is derived from an EMBL/GenBank/DDBJ whole genome shotgun (WGS) entry which is preliminary data.</text>
</comment>
<keyword evidence="3" id="KW-1185">Reference proteome</keyword>
<feature type="region of interest" description="Disordered" evidence="1">
    <location>
        <begin position="66"/>
        <end position="99"/>
    </location>
</feature>
<name>A0ABV5G3K6_9MICC</name>
<organism evidence="2 3">
    <name type="scientific">Citricoccus parietis</name>
    <dbReference type="NCBI Taxonomy" id="592307"/>
    <lineage>
        <taxon>Bacteria</taxon>
        <taxon>Bacillati</taxon>
        <taxon>Actinomycetota</taxon>
        <taxon>Actinomycetes</taxon>
        <taxon>Micrococcales</taxon>
        <taxon>Micrococcaceae</taxon>
        <taxon>Citricoccus</taxon>
    </lineage>
</organism>
<proteinExistence type="predicted"/>
<feature type="compositionally biased region" description="Low complexity" evidence="1">
    <location>
        <begin position="1"/>
        <end position="20"/>
    </location>
</feature>
<accession>A0ABV5G3K6</accession>